<feature type="binding site" evidence="12">
    <location>
        <begin position="258"/>
        <end position="259"/>
    </location>
    <ligand>
        <name>ATP</name>
        <dbReference type="ChEBI" id="CHEBI:30616"/>
    </ligand>
</feature>
<evidence type="ECO:0000256" key="9">
    <source>
        <dbReference type="ARBA" id="ARBA00022842"/>
    </source>
</evidence>
<comment type="subcellular location">
    <subcellularLocation>
        <location evidence="12">Cytoplasm</location>
    </subcellularLocation>
</comment>
<feature type="binding site" evidence="12">
    <location>
        <position position="191"/>
    </location>
    <ligand>
        <name>ATP</name>
        <dbReference type="ChEBI" id="CHEBI:30616"/>
    </ligand>
</feature>
<comment type="catalytic activity">
    <reaction evidence="12">
        <text>D-ribose + ATP = D-ribose 5-phosphate + ADP + H(+)</text>
        <dbReference type="Rhea" id="RHEA:13697"/>
        <dbReference type="ChEBI" id="CHEBI:15378"/>
        <dbReference type="ChEBI" id="CHEBI:30616"/>
        <dbReference type="ChEBI" id="CHEBI:47013"/>
        <dbReference type="ChEBI" id="CHEBI:78346"/>
        <dbReference type="ChEBI" id="CHEBI:456216"/>
        <dbReference type="EC" id="2.7.1.15"/>
    </reaction>
</comment>
<feature type="binding site" evidence="12">
    <location>
        <position position="292"/>
    </location>
    <ligand>
        <name>K(+)</name>
        <dbReference type="ChEBI" id="CHEBI:29103"/>
    </ligand>
</feature>
<proteinExistence type="inferred from homology"/>
<comment type="caution">
    <text evidence="14">The sequence shown here is derived from an EMBL/GenBank/DDBJ whole genome shotgun (WGS) entry which is preliminary data.</text>
</comment>
<dbReference type="NCBIfam" id="TIGR02152">
    <property type="entry name" value="D_ribokin_bact"/>
    <property type="match status" value="1"/>
</dbReference>
<feature type="binding site" evidence="12">
    <location>
        <position position="147"/>
    </location>
    <ligand>
        <name>substrate</name>
    </ligand>
</feature>
<dbReference type="HAMAP" id="MF_01987">
    <property type="entry name" value="Ribokinase"/>
    <property type="match status" value="1"/>
</dbReference>
<comment type="similarity">
    <text evidence="1">Belongs to the carbohydrate kinase pfkB family.</text>
</comment>
<dbReference type="Proteomes" id="UP000036367">
    <property type="component" value="Unassembled WGS sequence"/>
</dbReference>
<dbReference type="SUPFAM" id="SSF53613">
    <property type="entry name" value="Ribokinase-like"/>
    <property type="match status" value="1"/>
</dbReference>
<comment type="similarity">
    <text evidence="12">Belongs to the carbohydrate kinase PfkB family. Ribokinase subfamily.</text>
</comment>
<comment type="caution">
    <text evidence="12">Lacks conserved residue(s) required for the propagation of feature annotation.</text>
</comment>
<dbReference type="STRING" id="595434.RISK_000852"/>
<gene>
    <name evidence="12" type="primary">rbsK</name>
    <name evidence="14" type="ORF">RISK_000852</name>
</gene>
<evidence type="ECO:0000256" key="10">
    <source>
        <dbReference type="ARBA" id="ARBA00022958"/>
    </source>
</evidence>
<evidence type="ECO:0000313" key="14">
    <source>
        <dbReference type="EMBL" id="KLU07051.1"/>
    </source>
</evidence>
<feature type="binding site" evidence="12">
    <location>
        <begin position="46"/>
        <end position="50"/>
    </location>
    <ligand>
        <name>substrate</name>
    </ligand>
</feature>
<keyword evidence="9 12" id="KW-0460">Magnesium</keyword>
<keyword evidence="12" id="KW-0963">Cytoplasm</keyword>
<sequence length="315" mass="32531">MNIHTSSRPKITVVGSANVDLTFRTPRLPIPGETFAGHSLHQGMGGKGANQAVVAARLGAEVAFVARVGNDGFATQAIDAYQADGINTTFIRHSDDQPTGTAAILVDDEAENCIIVVAGANAELTADDVRSAKAIITESDVVICQLETPVEAALEAFKLARAANVLTMLTPAPAELVTDELLSLCDVCVPNKTEIAAITGCGVETEADCVTAAEKLRQRGVRQVALTMGEEGVLVLDETGMSLIPATQVKAVDTTGAGDAFTGALAVSLAEGMSLASAASRAGIVAAISVTRVGTQTSFPSLEEINRWNQAEQTG</sequence>
<keyword evidence="11 12" id="KW-0119">Carbohydrate metabolism</keyword>
<dbReference type="AlphaFoldDB" id="A0A0J1BKI6"/>
<keyword evidence="10 12" id="KW-0630">Potassium</keyword>
<evidence type="ECO:0000256" key="11">
    <source>
        <dbReference type="ARBA" id="ARBA00023277"/>
    </source>
</evidence>
<evidence type="ECO:0000256" key="12">
    <source>
        <dbReference type="HAMAP-Rule" id="MF_01987"/>
    </source>
</evidence>
<dbReference type="PRINTS" id="PR00990">
    <property type="entry name" value="RIBOKINASE"/>
</dbReference>
<evidence type="ECO:0000256" key="1">
    <source>
        <dbReference type="ARBA" id="ARBA00005380"/>
    </source>
</evidence>
<protein>
    <recommendedName>
        <fullName evidence="3 12">Ribokinase</fullName>
        <shortName evidence="12">RK</shortName>
        <ecNumber evidence="2 12">2.7.1.15</ecNumber>
    </recommendedName>
</protein>
<feature type="binding site" evidence="12">
    <location>
        <begin position="18"/>
        <end position="20"/>
    </location>
    <ligand>
        <name>substrate</name>
    </ligand>
</feature>
<dbReference type="InterPro" id="IPR011877">
    <property type="entry name" value="Ribokinase"/>
</dbReference>
<keyword evidence="15" id="KW-1185">Reference proteome</keyword>
<dbReference type="Pfam" id="PF00294">
    <property type="entry name" value="PfkB"/>
    <property type="match status" value="1"/>
</dbReference>
<dbReference type="InterPro" id="IPR002139">
    <property type="entry name" value="Ribo/fructo_kinase"/>
</dbReference>
<keyword evidence="4 12" id="KW-0808">Transferase</keyword>
<comment type="subunit">
    <text evidence="12">Homodimer.</text>
</comment>
<evidence type="ECO:0000256" key="7">
    <source>
        <dbReference type="ARBA" id="ARBA00022777"/>
    </source>
</evidence>
<feature type="binding site" evidence="12">
    <location>
        <position position="298"/>
    </location>
    <ligand>
        <name>K(+)</name>
        <dbReference type="ChEBI" id="CHEBI:29103"/>
    </ligand>
</feature>
<comment type="activity regulation">
    <text evidence="12">Activated by a monovalent cation that binds near, but not in, the active site. The most likely occupant of the site in vivo is potassium. Ion binding induces a conformational change that may alter substrate affinity.</text>
</comment>
<dbReference type="PROSITE" id="PS00584">
    <property type="entry name" value="PFKB_KINASES_2"/>
    <property type="match status" value="1"/>
</dbReference>
<evidence type="ECO:0000259" key="13">
    <source>
        <dbReference type="Pfam" id="PF00294"/>
    </source>
</evidence>
<dbReference type="GO" id="GO:0005524">
    <property type="term" value="F:ATP binding"/>
    <property type="evidence" value="ECO:0007669"/>
    <property type="project" value="UniProtKB-UniRule"/>
</dbReference>
<dbReference type="RefSeq" id="WP_047812863.1">
    <property type="nucleotide sequence ID" value="NZ_LECT01000007.1"/>
</dbReference>
<dbReference type="EC" id="2.7.1.15" evidence="2 12"/>
<feature type="binding site" evidence="12">
    <location>
        <begin position="227"/>
        <end position="232"/>
    </location>
    <ligand>
        <name>ATP</name>
        <dbReference type="ChEBI" id="CHEBI:30616"/>
    </ligand>
</feature>
<evidence type="ECO:0000256" key="5">
    <source>
        <dbReference type="ARBA" id="ARBA00022723"/>
    </source>
</evidence>
<evidence type="ECO:0000256" key="2">
    <source>
        <dbReference type="ARBA" id="ARBA00012035"/>
    </source>
</evidence>
<feature type="binding site" evidence="12">
    <location>
        <position position="253"/>
    </location>
    <ligand>
        <name>K(+)</name>
        <dbReference type="ChEBI" id="CHEBI:29103"/>
    </ligand>
</feature>
<feature type="active site" description="Proton acceptor" evidence="12">
    <location>
        <position position="259"/>
    </location>
</feature>
<dbReference type="PATRIC" id="fig|595434.4.peg.823"/>
<accession>A0A0J1BKI6</accession>
<evidence type="ECO:0000256" key="6">
    <source>
        <dbReference type="ARBA" id="ARBA00022741"/>
    </source>
</evidence>
<feature type="domain" description="Carbohydrate kinase PfkB" evidence="13">
    <location>
        <begin position="10"/>
        <end position="300"/>
    </location>
</feature>
<comment type="function">
    <text evidence="12">Catalyzes the phosphorylation of ribose at O-5 in a reaction requiring ATP and magnesium. The resulting D-ribose-5-phosphate can then be used either for sythesis of nucleotides, histidine, and tryptophan, or as a component of the pentose phosphate pathway.</text>
</comment>
<dbReference type="InterPro" id="IPR002173">
    <property type="entry name" value="Carboh/pur_kinase_PfkB_CS"/>
</dbReference>
<name>A0A0J1BKI6_RHOIS</name>
<feature type="binding site" evidence="12">
    <location>
        <position position="289"/>
    </location>
    <ligand>
        <name>K(+)</name>
        <dbReference type="ChEBI" id="CHEBI:29103"/>
    </ligand>
</feature>
<dbReference type="GO" id="GO:0004747">
    <property type="term" value="F:ribokinase activity"/>
    <property type="evidence" value="ECO:0007669"/>
    <property type="project" value="UniProtKB-UniRule"/>
</dbReference>
<evidence type="ECO:0000256" key="4">
    <source>
        <dbReference type="ARBA" id="ARBA00022679"/>
    </source>
</evidence>
<dbReference type="GO" id="GO:0019303">
    <property type="term" value="P:D-ribose catabolic process"/>
    <property type="evidence" value="ECO:0007669"/>
    <property type="project" value="UniProtKB-UniRule"/>
</dbReference>
<dbReference type="GO" id="GO:0005829">
    <property type="term" value="C:cytosol"/>
    <property type="evidence" value="ECO:0007669"/>
    <property type="project" value="TreeGrafter"/>
</dbReference>
<feature type="binding site" evidence="12">
    <location>
        <position position="259"/>
    </location>
    <ligand>
        <name>substrate</name>
    </ligand>
</feature>
<evidence type="ECO:0000256" key="8">
    <source>
        <dbReference type="ARBA" id="ARBA00022840"/>
    </source>
</evidence>
<keyword evidence="6 12" id="KW-0547">Nucleotide-binding</keyword>
<feature type="binding site" evidence="12">
    <location>
        <position position="294"/>
    </location>
    <ligand>
        <name>K(+)</name>
        <dbReference type="ChEBI" id="CHEBI:29103"/>
    </ligand>
</feature>
<dbReference type="CDD" id="cd01174">
    <property type="entry name" value="ribokinase"/>
    <property type="match status" value="1"/>
</dbReference>
<keyword evidence="5 12" id="KW-0479">Metal-binding</keyword>
<keyword evidence="8 12" id="KW-0067">ATP-binding</keyword>
<dbReference type="OrthoDB" id="9775849at2"/>
<dbReference type="PANTHER" id="PTHR10584">
    <property type="entry name" value="SUGAR KINASE"/>
    <property type="match status" value="1"/>
</dbReference>
<organism evidence="14 15">
    <name type="scientific">Rhodopirellula islandica</name>
    <dbReference type="NCBI Taxonomy" id="595434"/>
    <lineage>
        <taxon>Bacteria</taxon>
        <taxon>Pseudomonadati</taxon>
        <taxon>Planctomycetota</taxon>
        <taxon>Planctomycetia</taxon>
        <taxon>Pirellulales</taxon>
        <taxon>Pirellulaceae</taxon>
        <taxon>Rhodopirellula</taxon>
    </lineage>
</organism>
<feature type="binding site" evidence="12">
    <location>
        <position position="255"/>
    </location>
    <ligand>
        <name>K(+)</name>
        <dbReference type="ChEBI" id="CHEBI:29103"/>
    </ligand>
</feature>
<evidence type="ECO:0000313" key="15">
    <source>
        <dbReference type="Proteomes" id="UP000036367"/>
    </source>
</evidence>
<dbReference type="EMBL" id="LECT01000007">
    <property type="protein sequence ID" value="KLU07051.1"/>
    <property type="molecule type" value="Genomic_DNA"/>
</dbReference>
<dbReference type="InterPro" id="IPR011611">
    <property type="entry name" value="PfkB_dom"/>
</dbReference>
<dbReference type="InterPro" id="IPR029056">
    <property type="entry name" value="Ribokinase-like"/>
</dbReference>
<comment type="pathway">
    <text evidence="12">Carbohydrate metabolism; D-ribose degradation; D-ribose 5-phosphate from beta-D-ribopyranose: step 2/2.</text>
</comment>
<dbReference type="Gene3D" id="3.40.1190.20">
    <property type="match status" value="1"/>
</dbReference>
<dbReference type="PANTHER" id="PTHR10584:SF166">
    <property type="entry name" value="RIBOKINASE"/>
    <property type="match status" value="1"/>
</dbReference>
<keyword evidence="7 12" id="KW-0418">Kinase</keyword>
<dbReference type="UniPathway" id="UPA00916">
    <property type="reaction ID" value="UER00889"/>
</dbReference>
<dbReference type="GO" id="GO:0046872">
    <property type="term" value="F:metal ion binding"/>
    <property type="evidence" value="ECO:0007669"/>
    <property type="project" value="UniProtKB-KW"/>
</dbReference>
<reference evidence="14" key="1">
    <citation type="submission" date="2015-05" db="EMBL/GenBank/DDBJ databases">
        <title>Permanent draft genome of Rhodopirellula islandicus K833.</title>
        <authorList>
            <person name="Kizina J."/>
            <person name="Richter M."/>
            <person name="Glockner F.O."/>
            <person name="Harder J."/>
        </authorList>
    </citation>
    <scope>NUCLEOTIDE SEQUENCE [LARGE SCALE GENOMIC DNA]</scope>
    <source>
        <strain evidence="14">K833</strain>
    </source>
</reference>
<comment type="cofactor">
    <cofactor evidence="12">
        <name>Mg(2+)</name>
        <dbReference type="ChEBI" id="CHEBI:18420"/>
    </cofactor>
    <text evidence="12">Requires a divalent cation, most likely magnesium in vivo, as an electrophilic catalyst to aid phosphoryl group transfer. It is the chelate of the metal and the nucleotide that is the actual substrate.</text>
</comment>
<evidence type="ECO:0000256" key="3">
    <source>
        <dbReference type="ARBA" id="ARBA00016943"/>
    </source>
</evidence>